<gene>
    <name evidence="1" type="ORF">THAOC_01763</name>
</gene>
<comment type="caution">
    <text evidence="1">The sequence shown here is derived from an EMBL/GenBank/DDBJ whole genome shotgun (WGS) entry which is preliminary data.</text>
</comment>
<keyword evidence="2" id="KW-1185">Reference proteome</keyword>
<sequence length="177" mass="18644">LSIKRDGATANSLIIERARPAEVPEPLITSFLQKPAATEVRCGGIELSPCSAACPSGTIYTSFQPDICAGLLSSGTSAAPLLVVGLPFEFVFADQTMQLPGYSRGHGSGVGENACVTWRDNPSALQVASKPGYNCPEAKKLRYPPKLAGFIHPGWSPGHETTSSKYLSDVLVIENGP</sequence>
<dbReference type="AlphaFoldDB" id="K0TCK2"/>
<evidence type="ECO:0000313" key="2">
    <source>
        <dbReference type="Proteomes" id="UP000266841"/>
    </source>
</evidence>
<accession>K0TCK2</accession>
<dbReference type="EMBL" id="AGNL01002109">
    <property type="protein sequence ID" value="EJK76473.1"/>
    <property type="molecule type" value="Genomic_DNA"/>
</dbReference>
<organism evidence="1 2">
    <name type="scientific">Thalassiosira oceanica</name>
    <name type="common">Marine diatom</name>
    <dbReference type="NCBI Taxonomy" id="159749"/>
    <lineage>
        <taxon>Eukaryota</taxon>
        <taxon>Sar</taxon>
        <taxon>Stramenopiles</taxon>
        <taxon>Ochrophyta</taxon>
        <taxon>Bacillariophyta</taxon>
        <taxon>Coscinodiscophyceae</taxon>
        <taxon>Thalassiosirophycidae</taxon>
        <taxon>Thalassiosirales</taxon>
        <taxon>Thalassiosiraceae</taxon>
        <taxon>Thalassiosira</taxon>
    </lineage>
</organism>
<evidence type="ECO:0000313" key="1">
    <source>
        <dbReference type="EMBL" id="EJK76473.1"/>
    </source>
</evidence>
<proteinExistence type="predicted"/>
<feature type="non-terminal residue" evidence="1">
    <location>
        <position position="1"/>
    </location>
</feature>
<dbReference type="Proteomes" id="UP000266841">
    <property type="component" value="Unassembled WGS sequence"/>
</dbReference>
<protein>
    <submittedName>
        <fullName evidence="1">Uncharacterized protein</fullName>
    </submittedName>
</protein>
<reference evidence="1 2" key="1">
    <citation type="journal article" date="2012" name="Genome Biol.">
        <title>Genome and low-iron response of an oceanic diatom adapted to chronic iron limitation.</title>
        <authorList>
            <person name="Lommer M."/>
            <person name="Specht M."/>
            <person name="Roy A.S."/>
            <person name="Kraemer L."/>
            <person name="Andreson R."/>
            <person name="Gutowska M.A."/>
            <person name="Wolf J."/>
            <person name="Bergner S.V."/>
            <person name="Schilhabel M.B."/>
            <person name="Klostermeier U.C."/>
            <person name="Beiko R.G."/>
            <person name="Rosenstiel P."/>
            <person name="Hippler M."/>
            <person name="Laroche J."/>
        </authorList>
    </citation>
    <scope>NUCLEOTIDE SEQUENCE [LARGE SCALE GENOMIC DNA]</scope>
    <source>
        <strain evidence="1 2">CCMP1005</strain>
    </source>
</reference>
<name>K0TCK2_THAOC</name>